<accession>A0A0E9VSU4</accession>
<sequence length="46" mass="5243">MLIENVVSTNFKELFSILALSPFLKNHKDQNRSAIMTLCCLVFSII</sequence>
<protein>
    <submittedName>
        <fullName evidence="1">Uncharacterized protein</fullName>
    </submittedName>
</protein>
<proteinExistence type="predicted"/>
<reference evidence="1" key="1">
    <citation type="submission" date="2014-11" db="EMBL/GenBank/DDBJ databases">
        <authorList>
            <person name="Amaro Gonzalez C."/>
        </authorList>
    </citation>
    <scope>NUCLEOTIDE SEQUENCE</scope>
</reference>
<organism evidence="1">
    <name type="scientific">Anguilla anguilla</name>
    <name type="common">European freshwater eel</name>
    <name type="synonym">Muraena anguilla</name>
    <dbReference type="NCBI Taxonomy" id="7936"/>
    <lineage>
        <taxon>Eukaryota</taxon>
        <taxon>Metazoa</taxon>
        <taxon>Chordata</taxon>
        <taxon>Craniata</taxon>
        <taxon>Vertebrata</taxon>
        <taxon>Euteleostomi</taxon>
        <taxon>Actinopterygii</taxon>
        <taxon>Neopterygii</taxon>
        <taxon>Teleostei</taxon>
        <taxon>Anguilliformes</taxon>
        <taxon>Anguillidae</taxon>
        <taxon>Anguilla</taxon>
    </lineage>
</organism>
<name>A0A0E9VSU4_ANGAN</name>
<reference evidence="1" key="2">
    <citation type="journal article" date="2015" name="Fish Shellfish Immunol.">
        <title>Early steps in the European eel (Anguilla anguilla)-Vibrio vulnificus interaction in the gills: Role of the RtxA13 toxin.</title>
        <authorList>
            <person name="Callol A."/>
            <person name="Pajuelo D."/>
            <person name="Ebbesson L."/>
            <person name="Teles M."/>
            <person name="MacKenzie S."/>
            <person name="Amaro C."/>
        </authorList>
    </citation>
    <scope>NUCLEOTIDE SEQUENCE</scope>
</reference>
<dbReference type="EMBL" id="GBXM01027408">
    <property type="protein sequence ID" value="JAH81169.1"/>
    <property type="molecule type" value="Transcribed_RNA"/>
</dbReference>
<dbReference type="AlphaFoldDB" id="A0A0E9VSU4"/>
<evidence type="ECO:0000313" key="1">
    <source>
        <dbReference type="EMBL" id="JAH81169.1"/>
    </source>
</evidence>